<evidence type="ECO:0000256" key="1">
    <source>
        <dbReference type="ARBA" id="ARBA00001942"/>
    </source>
</evidence>
<dbReference type="EMBL" id="BMHA01000002">
    <property type="protein sequence ID" value="GGI03582.1"/>
    <property type="molecule type" value="Genomic_DNA"/>
</dbReference>
<dbReference type="GO" id="GO:0043546">
    <property type="term" value="F:molybdopterin cofactor binding"/>
    <property type="evidence" value="ECO:0007669"/>
    <property type="project" value="InterPro"/>
</dbReference>
<dbReference type="GO" id="GO:0042128">
    <property type="term" value="P:nitrate assimilation"/>
    <property type="evidence" value="ECO:0007669"/>
    <property type="project" value="UniProtKB-KW"/>
</dbReference>
<evidence type="ECO:0000256" key="9">
    <source>
        <dbReference type="ARBA" id="ARBA00023004"/>
    </source>
</evidence>
<keyword evidence="5" id="KW-0500">Molybdenum</keyword>
<feature type="domain" description="4Fe-4S Mo/W bis-MGD-type" evidence="12">
    <location>
        <begin position="67"/>
        <end position="123"/>
    </location>
</feature>
<evidence type="ECO:0000256" key="5">
    <source>
        <dbReference type="ARBA" id="ARBA00022505"/>
    </source>
</evidence>
<comment type="cofactor">
    <cofactor evidence="2">
        <name>[4Fe-4S] cluster</name>
        <dbReference type="ChEBI" id="CHEBI:49883"/>
    </cofactor>
</comment>
<dbReference type="Proteomes" id="UP000650511">
    <property type="component" value="Unassembled WGS sequence"/>
</dbReference>
<dbReference type="Gene3D" id="2.40.40.20">
    <property type="match status" value="1"/>
</dbReference>
<dbReference type="SUPFAM" id="SSF53706">
    <property type="entry name" value="Formate dehydrogenase/DMSO reductase, domains 1-3"/>
    <property type="match status" value="1"/>
</dbReference>
<dbReference type="CDD" id="cd02791">
    <property type="entry name" value="MopB_CT_Nitrate-R-NapA-like"/>
    <property type="match status" value="1"/>
</dbReference>
<evidence type="ECO:0000256" key="6">
    <source>
        <dbReference type="ARBA" id="ARBA00022723"/>
    </source>
</evidence>
<dbReference type="GO" id="GO:0016491">
    <property type="term" value="F:oxidoreductase activity"/>
    <property type="evidence" value="ECO:0007669"/>
    <property type="project" value="UniProtKB-KW"/>
</dbReference>
<evidence type="ECO:0000256" key="4">
    <source>
        <dbReference type="ARBA" id="ARBA00022485"/>
    </source>
</evidence>
<keyword evidence="4" id="KW-0004">4Fe-4S</keyword>
<organism evidence="13 14">
    <name type="scientific">Egicoccus halophilus</name>
    <dbReference type="NCBI Taxonomy" id="1670830"/>
    <lineage>
        <taxon>Bacteria</taxon>
        <taxon>Bacillati</taxon>
        <taxon>Actinomycetota</taxon>
        <taxon>Nitriliruptoria</taxon>
        <taxon>Egicoccales</taxon>
        <taxon>Egicoccaceae</taxon>
        <taxon>Egicoccus</taxon>
    </lineage>
</organism>
<dbReference type="Gene3D" id="3.40.50.740">
    <property type="match status" value="1"/>
</dbReference>
<evidence type="ECO:0000256" key="10">
    <source>
        <dbReference type="ARBA" id="ARBA00023014"/>
    </source>
</evidence>
<dbReference type="PANTHER" id="PTHR43105">
    <property type="entry name" value="RESPIRATORY NITRATE REDUCTASE"/>
    <property type="match status" value="1"/>
</dbReference>
<dbReference type="Pfam" id="PF01568">
    <property type="entry name" value="Molydop_binding"/>
    <property type="match status" value="1"/>
</dbReference>
<keyword evidence="10" id="KW-0411">Iron-sulfur</keyword>
<sequence length="758" mass="82600">MVDTATPPATRDDGPHRLFGMDRRRFLQVTGTAGLGLTAASAVPLGARLLAPTAAAAAALTPAERVERWTTSTCQFCATGCGLQIGTTAGEPVMVRGNPDHPVNQGLLCQKSLHQAEVVRAEGRLGDPQLRDADGELSAVGWDRAFDELVGRLRAVIDEHGPQAVAIYNTGQLLQEEFYTLSKLARGAIKTPNLDGNPRLCMASAVTGYQRSFGSDGPPNAYADLAETDLVYLTGANLHEAHPILGGRLMARLQEGGCKLIVADPRAVQFTRLADLYLPIRPGTDVALLNAMQHVVIRDGLVDRAYLDAHTTGYDEVAALVADWTPQRAAEVCGVPAADIETAGRWFGEANATTSLWTMGINQQTQGVAAVNQMCNLHLMTGQVGRPGAGPFSLTGQPSSMDFRQAGGGGSLPGYRSLAKPEHRQQIADAWGIELEDLPEAPVAAHRIWEGIEAGDIRFLWVIGTNPAVTFPDTRWATEVLRNVETLVVQDVFETETTELADLVLPAAMWGEKAGTFTNSERRVNVLRQAVQPYGRARSDFDIFVEVGRRLGFAEMFPFATTEDAFDEFKALTEGRPCDLRGITYDRLEAEHGLQWPVPDTASPGTPRLYTEGRFNTEDGRAVLHAMDYVPPLEAPDASYPFWLNTGRVQEHWHTMTKTGRMPSVLKRSPENYVEVNPDDARRLGIRSGDRVRLRSRRGQMEVPARVTAKVAPGSLFVPMHFGPKFGSRPVNDLTGRFFDELSFQPALKHTAAALELL</sequence>
<evidence type="ECO:0000256" key="3">
    <source>
        <dbReference type="ARBA" id="ARBA00008747"/>
    </source>
</evidence>
<reference evidence="13" key="2">
    <citation type="submission" date="2020-09" db="EMBL/GenBank/DDBJ databases">
        <authorList>
            <person name="Sun Q."/>
            <person name="Zhou Y."/>
        </authorList>
    </citation>
    <scope>NUCLEOTIDE SEQUENCE</scope>
    <source>
        <strain evidence="13">CGMCC 1.14988</strain>
    </source>
</reference>
<evidence type="ECO:0000313" key="14">
    <source>
        <dbReference type="Proteomes" id="UP000650511"/>
    </source>
</evidence>
<dbReference type="PROSITE" id="PS51669">
    <property type="entry name" value="4FE4S_MOW_BIS_MGD"/>
    <property type="match status" value="1"/>
</dbReference>
<keyword evidence="7" id="KW-0732">Signal</keyword>
<evidence type="ECO:0000313" key="13">
    <source>
        <dbReference type="EMBL" id="GGI03582.1"/>
    </source>
</evidence>
<dbReference type="PANTHER" id="PTHR43105:SF9">
    <property type="entry name" value="NADPH-FE(3+) OXIDOREDUCTASE SUBUNIT ALPHA"/>
    <property type="match status" value="1"/>
</dbReference>
<dbReference type="GO" id="GO:0016020">
    <property type="term" value="C:membrane"/>
    <property type="evidence" value="ECO:0007669"/>
    <property type="project" value="TreeGrafter"/>
</dbReference>
<reference evidence="13" key="1">
    <citation type="journal article" date="2014" name="Int. J. Syst. Evol. Microbiol.">
        <title>Complete genome sequence of Corynebacterium casei LMG S-19264T (=DSM 44701T), isolated from a smear-ripened cheese.</title>
        <authorList>
            <consortium name="US DOE Joint Genome Institute (JGI-PGF)"/>
            <person name="Walter F."/>
            <person name="Albersmeier A."/>
            <person name="Kalinowski J."/>
            <person name="Ruckert C."/>
        </authorList>
    </citation>
    <scope>NUCLEOTIDE SEQUENCE</scope>
    <source>
        <strain evidence="13">CGMCC 1.14988</strain>
    </source>
</reference>
<dbReference type="InterPro" id="IPR006656">
    <property type="entry name" value="Mopterin_OxRdtase"/>
</dbReference>
<comment type="caution">
    <text evidence="13">The sequence shown here is derived from an EMBL/GenBank/DDBJ whole genome shotgun (WGS) entry which is preliminary data.</text>
</comment>
<dbReference type="InterPro" id="IPR050123">
    <property type="entry name" value="Prok_molybdopt-oxidoreductase"/>
</dbReference>
<dbReference type="InterPro" id="IPR006657">
    <property type="entry name" value="MoPterin_dinucl-bd_dom"/>
</dbReference>
<dbReference type="Pfam" id="PF04879">
    <property type="entry name" value="Molybdop_Fe4S4"/>
    <property type="match status" value="1"/>
</dbReference>
<gene>
    <name evidence="13" type="ORF">GCM10011354_04750</name>
</gene>
<dbReference type="SMART" id="SM00926">
    <property type="entry name" value="Molybdop_Fe4S4"/>
    <property type="match status" value="1"/>
</dbReference>
<accession>A0A8J3A5J8</accession>
<dbReference type="InterPro" id="IPR009010">
    <property type="entry name" value="Asp_de-COase-like_dom_sf"/>
</dbReference>
<keyword evidence="6" id="KW-0479">Metal-binding</keyword>
<proteinExistence type="inferred from homology"/>
<dbReference type="OrthoDB" id="7376058at2"/>
<comment type="cofactor">
    <cofactor evidence="1">
        <name>Mo-bis(molybdopterin guanine dinucleotide)</name>
        <dbReference type="ChEBI" id="CHEBI:60539"/>
    </cofactor>
</comment>
<evidence type="ECO:0000259" key="12">
    <source>
        <dbReference type="PROSITE" id="PS51669"/>
    </source>
</evidence>
<dbReference type="AlphaFoldDB" id="A0A8J3A5J8"/>
<dbReference type="InterPro" id="IPR006963">
    <property type="entry name" value="Mopterin_OxRdtase_4Fe-4S_dom"/>
</dbReference>
<dbReference type="FunFam" id="2.40.40.20:FF:000005">
    <property type="entry name" value="Periplasmic nitrate reductase"/>
    <property type="match status" value="1"/>
</dbReference>
<dbReference type="GO" id="GO:0046872">
    <property type="term" value="F:metal ion binding"/>
    <property type="evidence" value="ECO:0007669"/>
    <property type="project" value="UniProtKB-KW"/>
</dbReference>
<name>A0A8J3A5J8_9ACTN</name>
<evidence type="ECO:0000256" key="8">
    <source>
        <dbReference type="ARBA" id="ARBA00023002"/>
    </source>
</evidence>
<dbReference type="SUPFAM" id="SSF50692">
    <property type="entry name" value="ADC-like"/>
    <property type="match status" value="1"/>
</dbReference>
<comment type="similarity">
    <text evidence="3">Belongs to the prokaryotic molybdopterin-containing oxidoreductase family. NasA/NapA/NarB subfamily.</text>
</comment>
<dbReference type="InterPro" id="IPR006311">
    <property type="entry name" value="TAT_signal"/>
</dbReference>
<dbReference type="RefSeq" id="WP_130651001.1">
    <property type="nucleotide sequence ID" value="NZ_BMHA01000002.1"/>
</dbReference>
<keyword evidence="9" id="KW-0408">Iron</keyword>
<dbReference type="GO" id="GO:0051539">
    <property type="term" value="F:4 iron, 4 sulfur cluster binding"/>
    <property type="evidence" value="ECO:0007669"/>
    <property type="project" value="UniProtKB-KW"/>
</dbReference>
<keyword evidence="11" id="KW-0534">Nitrate assimilation</keyword>
<dbReference type="Pfam" id="PF00384">
    <property type="entry name" value="Molybdopterin"/>
    <property type="match status" value="1"/>
</dbReference>
<keyword evidence="14" id="KW-1185">Reference proteome</keyword>
<dbReference type="Gene3D" id="2.20.25.90">
    <property type="entry name" value="ADC-like domains"/>
    <property type="match status" value="1"/>
</dbReference>
<dbReference type="PROSITE" id="PS51318">
    <property type="entry name" value="TAT"/>
    <property type="match status" value="1"/>
</dbReference>
<evidence type="ECO:0000256" key="2">
    <source>
        <dbReference type="ARBA" id="ARBA00001966"/>
    </source>
</evidence>
<evidence type="ECO:0000256" key="11">
    <source>
        <dbReference type="ARBA" id="ARBA00023063"/>
    </source>
</evidence>
<evidence type="ECO:0000256" key="7">
    <source>
        <dbReference type="ARBA" id="ARBA00022729"/>
    </source>
</evidence>
<keyword evidence="8" id="KW-0560">Oxidoreductase</keyword>
<dbReference type="CDD" id="cd02754">
    <property type="entry name" value="MopB_Nitrate-R-NapA-like"/>
    <property type="match status" value="1"/>
</dbReference>
<dbReference type="Gene3D" id="3.40.228.10">
    <property type="entry name" value="Dimethylsulfoxide Reductase, domain 2"/>
    <property type="match status" value="1"/>
</dbReference>
<dbReference type="InterPro" id="IPR041957">
    <property type="entry name" value="CT_Nitrate-R-NapA-like"/>
</dbReference>
<protein>
    <submittedName>
        <fullName evidence="13">Nitrate reductase catalytic subunit</fullName>
    </submittedName>
</protein>